<dbReference type="OrthoDB" id="413313at2759"/>
<dbReference type="Pfam" id="PF02995">
    <property type="entry name" value="DUF229"/>
    <property type="match status" value="1"/>
</dbReference>
<organism evidence="2 3">
    <name type="scientific">Psylliodes chrysocephalus</name>
    <dbReference type="NCBI Taxonomy" id="3402493"/>
    <lineage>
        <taxon>Eukaryota</taxon>
        <taxon>Metazoa</taxon>
        <taxon>Ecdysozoa</taxon>
        <taxon>Arthropoda</taxon>
        <taxon>Hexapoda</taxon>
        <taxon>Insecta</taxon>
        <taxon>Pterygota</taxon>
        <taxon>Neoptera</taxon>
        <taxon>Endopterygota</taxon>
        <taxon>Coleoptera</taxon>
        <taxon>Polyphaga</taxon>
        <taxon>Cucujiformia</taxon>
        <taxon>Chrysomeloidea</taxon>
        <taxon>Chrysomelidae</taxon>
        <taxon>Galerucinae</taxon>
        <taxon>Alticini</taxon>
        <taxon>Psylliodes</taxon>
    </lineage>
</organism>
<dbReference type="Gene3D" id="3.40.720.10">
    <property type="entry name" value="Alkaline Phosphatase, subunit A"/>
    <property type="match status" value="1"/>
</dbReference>
<dbReference type="Proteomes" id="UP001153636">
    <property type="component" value="Chromosome 10"/>
</dbReference>
<gene>
    <name evidence="2" type="ORF">PSYICH_LOCUS1668</name>
</gene>
<dbReference type="InterPro" id="IPR004245">
    <property type="entry name" value="DUF229"/>
</dbReference>
<dbReference type="GO" id="GO:0005615">
    <property type="term" value="C:extracellular space"/>
    <property type="evidence" value="ECO:0007669"/>
    <property type="project" value="TreeGrafter"/>
</dbReference>
<evidence type="ECO:0000313" key="3">
    <source>
        <dbReference type="Proteomes" id="UP001153636"/>
    </source>
</evidence>
<dbReference type="SUPFAM" id="SSF53649">
    <property type="entry name" value="Alkaline phosphatase-like"/>
    <property type="match status" value="1"/>
</dbReference>
<keyword evidence="3" id="KW-1185">Reference proteome</keyword>
<dbReference type="CDD" id="cd16021">
    <property type="entry name" value="ALP_like"/>
    <property type="match status" value="1"/>
</dbReference>
<evidence type="ECO:0000256" key="1">
    <source>
        <dbReference type="SAM" id="SignalP"/>
    </source>
</evidence>
<dbReference type="PANTHER" id="PTHR10974:SF9">
    <property type="entry name" value="DUF229 DOMAIN CONTAINING PROTEIN-RELATED"/>
    <property type="match status" value="1"/>
</dbReference>
<reference evidence="2" key="1">
    <citation type="submission" date="2022-01" db="EMBL/GenBank/DDBJ databases">
        <authorList>
            <person name="King R."/>
        </authorList>
    </citation>
    <scope>NUCLEOTIDE SEQUENCE</scope>
</reference>
<sequence length="571" mass="66235">MIWLFITFWCILEIKANNEFMINNPHCRMPNFSAFSEETNRIFMSLPYVNCTDLSILTYTSVKNNTAYLHINEDYINQYYSPNDSIDCCYSYVRRKGTEDYPDIGISLSTCQMFNSTIPLEEDTVKVQCYLGADKIYQNVHTTLVISESVAAKMENLTNNSDKKKPLSVLFIVIDSVARLNFERTMPISKEFLIENNFTEFLGYNKIDDNTFPNFNALITGLNLKQSNIICKPEVVGELDKCPMIWYDYRKHGYATAYAEDWASISTYNYVKKGFKEPPTDYYFKPYMEAARSLGTIQVDTMPHCSGPESQGERILNVARDFAATFKDKPSFGIFWMNTFSHNYINSPTRMDLRFKDFLQGLKSDGILDESMVVLLADHGIRFGEIRQTIQGWYEERLPMNFISLPSWFKEENPTKYENLLINSHRLTSTYDLYMTLQDVLSSSVNNYNISESLACPSCKSLFSVIPENRSCLHAGVPEEWCTCIGKFNKNHNDLTPELKRAVFKFIMQPNVFRPPTVIDTILKSSITYHQRRAYFLVFVKATDFSTYQVLIRATRRPIRFVKVVQIIKLW</sequence>
<name>A0A9P0G3K5_9CUCU</name>
<dbReference type="EMBL" id="OV651822">
    <property type="protein sequence ID" value="CAH1100684.1"/>
    <property type="molecule type" value="Genomic_DNA"/>
</dbReference>
<evidence type="ECO:0000313" key="2">
    <source>
        <dbReference type="EMBL" id="CAH1100684.1"/>
    </source>
</evidence>
<keyword evidence="1" id="KW-0732">Signal</keyword>
<dbReference type="FunFam" id="3.40.720.10:FF:000017">
    <property type="entry name" value="Predicted protein"/>
    <property type="match status" value="1"/>
</dbReference>
<accession>A0A9P0G3K5</accession>
<dbReference type="InterPro" id="IPR017850">
    <property type="entry name" value="Alkaline_phosphatase_core_sf"/>
</dbReference>
<proteinExistence type="predicted"/>
<feature type="signal peptide" evidence="1">
    <location>
        <begin position="1"/>
        <end position="16"/>
    </location>
</feature>
<dbReference type="AlphaFoldDB" id="A0A9P0G3K5"/>
<protein>
    <submittedName>
        <fullName evidence="2">Uncharacterized protein</fullName>
    </submittedName>
</protein>
<dbReference type="PANTHER" id="PTHR10974">
    <property type="entry name" value="FI08016P-RELATED"/>
    <property type="match status" value="1"/>
</dbReference>
<feature type="chain" id="PRO_5040142890" evidence="1">
    <location>
        <begin position="17"/>
        <end position="571"/>
    </location>
</feature>